<dbReference type="RefSeq" id="WP_281045673.1">
    <property type="nucleotide sequence ID" value="NZ_JARYGZ010000002.1"/>
</dbReference>
<accession>A0ABT6N5E1</accession>
<gene>
    <name evidence="1" type="ORF">QGN17_16415</name>
</gene>
<dbReference type="Proteomes" id="UP001160625">
    <property type="component" value="Unassembled WGS sequence"/>
</dbReference>
<evidence type="ECO:0000313" key="1">
    <source>
        <dbReference type="EMBL" id="MDH7640321.1"/>
    </source>
</evidence>
<reference evidence="1" key="1">
    <citation type="submission" date="2023-04" db="EMBL/GenBank/DDBJ databases">
        <title>Sphingomonas sp. MAHUQ-71 isolated from rice field.</title>
        <authorList>
            <person name="Huq M.A."/>
        </authorList>
    </citation>
    <scope>NUCLEOTIDE SEQUENCE</scope>
    <source>
        <strain evidence="1">MAHUQ-71</strain>
    </source>
</reference>
<sequence length="186" mass="20144">MANVDLETALLGEVVAGRDCGGCAVCCEVLRIDTPDLRKPAGIPCVNQVAEGCAIHATRPDICRAWFCGWRRNAAMPDAARPDRSGLMVSLDIMREPRNCLEGVAIVVRSLDGGAAFRTDLAEEMVDLLCDGLVPVWLHDGSSKVLLHPESDVASHVIADTMPPPHRREEVAAWRARYGMFDPKAG</sequence>
<comment type="caution">
    <text evidence="1">The sequence shown here is derived from an EMBL/GenBank/DDBJ whole genome shotgun (WGS) entry which is preliminary data.</text>
</comment>
<evidence type="ECO:0000313" key="2">
    <source>
        <dbReference type="Proteomes" id="UP001160625"/>
    </source>
</evidence>
<proteinExistence type="predicted"/>
<dbReference type="EMBL" id="JARYGZ010000002">
    <property type="protein sequence ID" value="MDH7640321.1"/>
    <property type="molecule type" value="Genomic_DNA"/>
</dbReference>
<name>A0ABT6N5E1_9SPHN</name>
<organism evidence="1 2">
    <name type="scientific">Sphingomonas oryzagri</name>
    <dbReference type="NCBI Taxonomy" id="3042314"/>
    <lineage>
        <taxon>Bacteria</taxon>
        <taxon>Pseudomonadati</taxon>
        <taxon>Pseudomonadota</taxon>
        <taxon>Alphaproteobacteria</taxon>
        <taxon>Sphingomonadales</taxon>
        <taxon>Sphingomonadaceae</taxon>
        <taxon>Sphingomonas</taxon>
    </lineage>
</organism>
<keyword evidence="2" id="KW-1185">Reference proteome</keyword>
<protein>
    <submittedName>
        <fullName evidence="1">YkgJ family cysteine cluster protein</fullName>
    </submittedName>
</protein>